<evidence type="ECO:0000256" key="1">
    <source>
        <dbReference type="SAM" id="Phobius"/>
    </source>
</evidence>
<feature type="transmembrane region" description="Helical" evidence="1">
    <location>
        <begin position="6"/>
        <end position="25"/>
    </location>
</feature>
<feature type="transmembrane region" description="Helical" evidence="1">
    <location>
        <begin position="89"/>
        <end position="108"/>
    </location>
</feature>
<keyword evidence="1" id="KW-1133">Transmembrane helix</keyword>
<dbReference type="Proteomes" id="UP001597511">
    <property type="component" value="Unassembled WGS sequence"/>
</dbReference>
<evidence type="ECO:0000313" key="3">
    <source>
        <dbReference type="Proteomes" id="UP001597511"/>
    </source>
</evidence>
<sequence length="119" mass="13740">MNILAYIIYLSITYIITVHVGLVFYKNGRHYILNLLHGDEKLTLFINRLLLVGYYLLNLGYVALTISTWPPIHNWGSLWSCMATMTGKILLILGIIHFGNMTAIYFIGRHHQQSITHHK</sequence>
<protein>
    <submittedName>
        <fullName evidence="2">Uncharacterized protein</fullName>
    </submittedName>
</protein>
<proteinExistence type="predicted"/>
<keyword evidence="1" id="KW-0812">Transmembrane</keyword>
<organism evidence="2 3">
    <name type="scientific">Terrimonas rubra</name>
    <dbReference type="NCBI Taxonomy" id="1035890"/>
    <lineage>
        <taxon>Bacteria</taxon>
        <taxon>Pseudomonadati</taxon>
        <taxon>Bacteroidota</taxon>
        <taxon>Chitinophagia</taxon>
        <taxon>Chitinophagales</taxon>
        <taxon>Chitinophagaceae</taxon>
        <taxon>Terrimonas</taxon>
    </lineage>
</organism>
<accession>A0ABW6A660</accession>
<feature type="transmembrane region" description="Helical" evidence="1">
    <location>
        <begin position="45"/>
        <end position="69"/>
    </location>
</feature>
<reference evidence="3" key="1">
    <citation type="journal article" date="2019" name="Int. J. Syst. Evol. Microbiol.">
        <title>The Global Catalogue of Microorganisms (GCM) 10K type strain sequencing project: providing services to taxonomists for standard genome sequencing and annotation.</title>
        <authorList>
            <consortium name="The Broad Institute Genomics Platform"/>
            <consortium name="The Broad Institute Genome Sequencing Center for Infectious Disease"/>
            <person name="Wu L."/>
            <person name="Ma J."/>
        </authorList>
    </citation>
    <scope>NUCLEOTIDE SEQUENCE [LARGE SCALE GENOMIC DNA]</scope>
    <source>
        <strain evidence="3">KCTC 23299</strain>
    </source>
</reference>
<keyword evidence="1" id="KW-0472">Membrane</keyword>
<evidence type="ECO:0000313" key="2">
    <source>
        <dbReference type="EMBL" id="MFD2920634.1"/>
    </source>
</evidence>
<gene>
    <name evidence="2" type="ORF">ACFS6H_12980</name>
</gene>
<comment type="caution">
    <text evidence="2">The sequence shown here is derived from an EMBL/GenBank/DDBJ whole genome shotgun (WGS) entry which is preliminary data.</text>
</comment>
<dbReference type="RefSeq" id="WP_386099370.1">
    <property type="nucleotide sequence ID" value="NZ_JBHUOZ010000003.1"/>
</dbReference>
<keyword evidence="3" id="KW-1185">Reference proteome</keyword>
<name>A0ABW6A660_9BACT</name>
<dbReference type="EMBL" id="JBHUOZ010000003">
    <property type="protein sequence ID" value="MFD2920634.1"/>
    <property type="molecule type" value="Genomic_DNA"/>
</dbReference>